<organism evidence="3 4">
    <name type="scientific">Phytophthora rubi</name>
    <dbReference type="NCBI Taxonomy" id="129364"/>
    <lineage>
        <taxon>Eukaryota</taxon>
        <taxon>Sar</taxon>
        <taxon>Stramenopiles</taxon>
        <taxon>Oomycota</taxon>
        <taxon>Peronosporomycetes</taxon>
        <taxon>Peronosporales</taxon>
        <taxon>Peronosporaceae</taxon>
        <taxon>Phytophthora</taxon>
    </lineage>
</organism>
<proteinExistence type="predicted"/>
<feature type="transmembrane region" description="Helical" evidence="2">
    <location>
        <begin position="540"/>
        <end position="557"/>
    </location>
</feature>
<feature type="transmembrane region" description="Helical" evidence="2">
    <location>
        <begin position="157"/>
        <end position="180"/>
    </location>
</feature>
<feature type="transmembrane region" description="Helical" evidence="2">
    <location>
        <begin position="101"/>
        <end position="117"/>
    </location>
</feature>
<evidence type="ECO:0000256" key="2">
    <source>
        <dbReference type="SAM" id="Phobius"/>
    </source>
</evidence>
<keyword evidence="2" id="KW-0472">Membrane</keyword>
<sequence length="613" mass="68185">MAVVAPTCTEAKPQDESPSQVCAQIGSASRWLCFLWTRLPGQYTASKLDAFEQFRLQSSHWKVLAILLLTPGPCLLANLLLESIPLADPATGFRHSVAFQLRHFFASVIQTMFPALVKKNCVPDFAIGSWKLVAAFAVIQGAIAISTNAVISLSTGVYPVPFAHFTPSIPMGVIGTLLCYRRQAWGPESSDFRAKSTKVDHRLAMEMLPIFVYPVFTALFMSLPPREQLWLSLLLPVIKLALKRWLWLVSRSDGDLVGGITCCVGHLYHILFTDVILQNAKSVQTLAVVVLFNVGQMLLNCRYIMKDASALEIAKQQLQGEYLKNLTDNVAYNAMRFANESDVADKLHAQQPTALLSTYPGYHRKAFVHRHSKRVRGSALLSSPSLAHVKRLSVTSLRRMHQDAGRRGSNSTTMSSSWSKQGSALVQVLPVSGNQRRSISLDDFSSHAHLLQQLMGALELSKVSSIESHSTITREVYVQRVVSALHQTEMILLRSYITIFATSFYVFYLVYIFELPNRPYFATLVSMSTIADVGQTSQRLLLLCGLEIVFLGIYVALIQRRLGVSALYQLAFVLRSQFILVQAKFVMLSLVILGFPLAHYGNGIIYRLGSKSH</sequence>
<name>A0A6A3KFT8_9STRA</name>
<feature type="transmembrane region" description="Helical" evidence="2">
    <location>
        <begin position="203"/>
        <end position="223"/>
    </location>
</feature>
<accession>A0A6A3KFT8</accession>
<protein>
    <submittedName>
        <fullName evidence="3">Uncharacterized protein</fullName>
    </submittedName>
</protein>
<feature type="transmembrane region" description="Helical" evidence="2">
    <location>
        <begin position="283"/>
        <end position="305"/>
    </location>
</feature>
<dbReference type="Proteomes" id="UP000429607">
    <property type="component" value="Unassembled WGS sequence"/>
</dbReference>
<comment type="caution">
    <text evidence="3">The sequence shown here is derived from an EMBL/GenBank/DDBJ whole genome shotgun (WGS) entry which is preliminary data.</text>
</comment>
<feature type="compositionally biased region" description="Low complexity" evidence="1">
    <location>
        <begin position="409"/>
        <end position="419"/>
    </location>
</feature>
<feature type="transmembrane region" description="Helical" evidence="2">
    <location>
        <begin position="491"/>
        <end position="513"/>
    </location>
</feature>
<reference evidence="3 4" key="1">
    <citation type="submission" date="2018-09" db="EMBL/GenBank/DDBJ databases">
        <title>Genomic investigation of the strawberry pathogen Phytophthora fragariae indicates pathogenicity is determined by transcriptional variation in three key races.</title>
        <authorList>
            <person name="Adams T.M."/>
            <person name="Armitage A.D."/>
            <person name="Sobczyk M.K."/>
            <person name="Bates H.J."/>
            <person name="Dunwell J.M."/>
            <person name="Nellist C.F."/>
            <person name="Harrison R.J."/>
        </authorList>
    </citation>
    <scope>NUCLEOTIDE SEQUENCE [LARGE SCALE GENOMIC DNA]</scope>
    <source>
        <strain evidence="3 4">SCRP249</strain>
    </source>
</reference>
<dbReference type="AlphaFoldDB" id="A0A6A3KFT8"/>
<feature type="region of interest" description="Disordered" evidence="1">
    <location>
        <begin position="399"/>
        <end position="419"/>
    </location>
</feature>
<feature type="transmembrane region" description="Helical" evidence="2">
    <location>
        <begin position="129"/>
        <end position="151"/>
    </location>
</feature>
<evidence type="ECO:0000313" key="4">
    <source>
        <dbReference type="Proteomes" id="UP000429607"/>
    </source>
</evidence>
<gene>
    <name evidence="3" type="ORF">PR001_g18158</name>
</gene>
<evidence type="ECO:0000256" key="1">
    <source>
        <dbReference type="SAM" id="MobiDB-lite"/>
    </source>
</evidence>
<feature type="transmembrane region" description="Helical" evidence="2">
    <location>
        <begin position="63"/>
        <end position="81"/>
    </location>
</feature>
<keyword evidence="2" id="KW-1133">Transmembrane helix</keyword>
<keyword evidence="2" id="KW-0812">Transmembrane</keyword>
<dbReference type="EMBL" id="QXFV01001573">
    <property type="protein sequence ID" value="KAE9002784.1"/>
    <property type="molecule type" value="Genomic_DNA"/>
</dbReference>
<evidence type="ECO:0000313" key="3">
    <source>
        <dbReference type="EMBL" id="KAE9002784.1"/>
    </source>
</evidence>
<feature type="transmembrane region" description="Helical" evidence="2">
    <location>
        <begin position="578"/>
        <end position="598"/>
    </location>
</feature>